<reference evidence="2 3" key="1">
    <citation type="submission" date="2023-07" db="EMBL/GenBank/DDBJ databases">
        <title>Genomic Encyclopedia of Type Strains, Phase IV (KMG-IV): sequencing the most valuable type-strain genomes for metagenomic binning, comparative biology and taxonomic classification.</title>
        <authorList>
            <person name="Goeker M."/>
        </authorList>
    </citation>
    <scope>NUCLEOTIDE SEQUENCE [LARGE SCALE GENOMIC DNA]</scope>
    <source>
        <strain evidence="2 3">DSM 1277</strain>
    </source>
</reference>
<gene>
    <name evidence="2" type="ORF">J2S76_002075</name>
</gene>
<dbReference type="Proteomes" id="UP001238467">
    <property type="component" value="Unassembled WGS sequence"/>
</dbReference>
<accession>A0ABU0DH50</accession>
<organism evidence="2 3">
    <name type="scientific">Ancylobacter vacuolatus</name>
    <dbReference type="NCBI Taxonomy" id="223389"/>
    <lineage>
        <taxon>Bacteria</taxon>
        <taxon>Pseudomonadati</taxon>
        <taxon>Pseudomonadota</taxon>
        <taxon>Alphaproteobacteria</taxon>
        <taxon>Hyphomicrobiales</taxon>
        <taxon>Xanthobacteraceae</taxon>
        <taxon>Ancylobacter</taxon>
    </lineage>
</organism>
<evidence type="ECO:0000313" key="3">
    <source>
        <dbReference type="Proteomes" id="UP001238467"/>
    </source>
</evidence>
<name>A0ABU0DH50_9HYPH</name>
<feature type="region of interest" description="Disordered" evidence="1">
    <location>
        <begin position="1"/>
        <end position="20"/>
    </location>
</feature>
<proteinExistence type="predicted"/>
<keyword evidence="3" id="KW-1185">Reference proteome</keyword>
<comment type="caution">
    <text evidence="2">The sequence shown here is derived from an EMBL/GenBank/DDBJ whole genome shotgun (WGS) entry which is preliminary data.</text>
</comment>
<dbReference type="EMBL" id="JAUSUH010000003">
    <property type="protein sequence ID" value="MDQ0347651.1"/>
    <property type="molecule type" value="Genomic_DNA"/>
</dbReference>
<evidence type="ECO:0000313" key="2">
    <source>
        <dbReference type="EMBL" id="MDQ0347651.1"/>
    </source>
</evidence>
<evidence type="ECO:0000256" key="1">
    <source>
        <dbReference type="SAM" id="MobiDB-lite"/>
    </source>
</evidence>
<sequence length="50" mass="5310">MDPRAKPGDDGVLPDRPAAAQQDVLKGRVAYASTFSSARISRTRGITLVP</sequence>
<protein>
    <submittedName>
        <fullName evidence="2">Uncharacterized protein</fullName>
    </submittedName>
</protein>